<dbReference type="PANTHER" id="PTHR10281:SF76">
    <property type="entry name" value="CALCUTTA CUP-RELATED"/>
    <property type="match status" value="1"/>
</dbReference>
<evidence type="ECO:0000259" key="4">
    <source>
        <dbReference type="SMART" id="SM01117"/>
    </source>
</evidence>
<dbReference type="GO" id="GO:0012505">
    <property type="term" value="C:endomembrane system"/>
    <property type="evidence" value="ECO:0007669"/>
    <property type="project" value="TreeGrafter"/>
</dbReference>
<feature type="region of interest" description="Disordered" evidence="2">
    <location>
        <begin position="228"/>
        <end position="283"/>
    </location>
</feature>
<evidence type="ECO:0000256" key="1">
    <source>
        <dbReference type="ARBA" id="ARBA00038357"/>
    </source>
</evidence>
<dbReference type="SMART" id="SM01117">
    <property type="entry name" value="Cyt-b5"/>
    <property type="match status" value="1"/>
</dbReference>
<name>A0A6A6BYT8_ZASCE</name>
<dbReference type="PANTHER" id="PTHR10281">
    <property type="entry name" value="MEMBRANE-ASSOCIATED PROGESTERONE RECEPTOR COMPONENT-RELATED"/>
    <property type="match status" value="1"/>
</dbReference>
<evidence type="ECO:0000256" key="3">
    <source>
        <dbReference type="SAM" id="Phobius"/>
    </source>
</evidence>
<gene>
    <name evidence="5" type="ORF">M409DRAFT_30842</name>
</gene>
<dbReference type="GO" id="GO:0016020">
    <property type="term" value="C:membrane"/>
    <property type="evidence" value="ECO:0007669"/>
    <property type="project" value="TreeGrafter"/>
</dbReference>
<feature type="transmembrane region" description="Helical" evidence="3">
    <location>
        <begin position="21"/>
        <end position="45"/>
    </location>
</feature>
<evidence type="ECO:0000313" key="5">
    <source>
        <dbReference type="EMBL" id="KAF2158679.1"/>
    </source>
</evidence>
<keyword evidence="6" id="KW-1185">Reference proteome</keyword>
<reference evidence="5" key="1">
    <citation type="journal article" date="2020" name="Stud. Mycol.">
        <title>101 Dothideomycetes genomes: a test case for predicting lifestyles and emergence of pathogens.</title>
        <authorList>
            <person name="Haridas S."/>
            <person name="Albert R."/>
            <person name="Binder M."/>
            <person name="Bloem J."/>
            <person name="Labutti K."/>
            <person name="Salamov A."/>
            <person name="Andreopoulos B."/>
            <person name="Baker S."/>
            <person name="Barry K."/>
            <person name="Bills G."/>
            <person name="Bluhm B."/>
            <person name="Cannon C."/>
            <person name="Castanera R."/>
            <person name="Culley D."/>
            <person name="Daum C."/>
            <person name="Ezra D."/>
            <person name="Gonzalez J."/>
            <person name="Henrissat B."/>
            <person name="Kuo A."/>
            <person name="Liang C."/>
            <person name="Lipzen A."/>
            <person name="Lutzoni F."/>
            <person name="Magnuson J."/>
            <person name="Mondo S."/>
            <person name="Nolan M."/>
            <person name="Ohm R."/>
            <person name="Pangilinan J."/>
            <person name="Park H.-J."/>
            <person name="Ramirez L."/>
            <person name="Alfaro M."/>
            <person name="Sun H."/>
            <person name="Tritt A."/>
            <person name="Yoshinaga Y."/>
            <person name="Zwiers L.-H."/>
            <person name="Turgeon B."/>
            <person name="Goodwin S."/>
            <person name="Spatafora J."/>
            <person name="Crous P."/>
            <person name="Grigoriev I."/>
        </authorList>
    </citation>
    <scope>NUCLEOTIDE SEQUENCE</scope>
    <source>
        <strain evidence="5">ATCC 36951</strain>
    </source>
</reference>
<dbReference type="AlphaFoldDB" id="A0A6A6BYT8"/>
<evidence type="ECO:0000313" key="6">
    <source>
        <dbReference type="Proteomes" id="UP000799537"/>
    </source>
</evidence>
<accession>A0A6A6BYT8</accession>
<feature type="domain" description="Cytochrome b5 heme-binding" evidence="4">
    <location>
        <begin position="73"/>
        <end position="152"/>
    </location>
</feature>
<sequence>MAEKKETKSNAATSKSEDNSGIGVVDALRIIAGLLLINCIASYFVTGDSITWNYRPWWIRPKVLAARLRSPVILADGDLFHYDGRNESLPIYLALNGTIYDVTAGRRIYAPGGPYNKFAGRDATRAYITGCFKEDSIADYRGAEWTFVPTDVPHFMDKFDEDLSETKRDYRYEMVGQALEEVDKTIAHWAKVFRGETGKDYFEVGYVQRNPGLMAMLPIRPLCAAAEKKRPKPKFDKTAKYRRAERAEQARRQQLEYAKLTNPALSEEAERAAAAGNEGHDEI</sequence>
<dbReference type="OrthoDB" id="10257697at2759"/>
<feature type="compositionally biased region" description="Basic and acidic residues" evidence="2">
    <location>
        <begin position="233"/>
        <end position="254"/>
    </location>
</feature>
<keyword evidence="3" id="KW-0472">Membrane</keyword>
<dbReference type="InterPro" id="IPR050577">
    <property type="entry name" value="MAPR/NEUFC/NENF-like"/>
</dbReference>
<dbReference type="Gene3D" id="3.10.120.10">
    <property type="entry name" value="Cytochrome b5-like heme/steroid binding domain"/>
    <property type="match status" value="1"/>
</dbReference>
<dbReference type="Proteomes" id="UP000799537">
    <property type="component" value="Unassembled WGS sequence"/>
</dbReference>
<keyword evidence="3" id="KW-1133">Transmembrane helix</keyword>
<dbReference type="GeneID" id="54563367"/>
<proteinExistence type="inferred from homology"/>
<comment type="similarity">
    <text evidence="1">Belongs to the cytochrome b5 family. MAPR subfamily.</text>
</comment>
<evidence type="ECO:0000256" key="2">
    <source>
        <dbReference type="SAM" id="MobiDB-lite"/>
    </source>
</evidence>
<organism evidence="5 6">
    <name type="scientific">Zasmidium cellare ATCC 36951</name>
    <dbReference type="NCBI Taxonomy" id="1080233"/>
    <lineage>
        <taxon>Eukaryota</taxon>
        <taxon>Fungi</taxon>
        <taxon>Dikarya</taxon>
        <taxon>Ascomycota</taxon>
        <taxon>Pezizomycotina</taxon>
        <taxon>Dothideomycetes</taxon>
        <taxon>Dothideomycetidae</taxon>
        <taxon>Mycosphaerellales</taxon>
        <taxon>Mycosphaerellaceae</taxon>
        <taxon>Zasmidium</taxon>
    </lineage>
</organism>
<keyword evidence="3" id="KW-0812">Transmembrane</keyword>
<dbReference type="InterPro" id="IPR001199">
    <property type="entry name" value="Cyt_B5-like_heme/steroid-bd"/>
</dbReference>
<dbReference type="RefSeq" id="XP_033659568.1">
    <property type="nucleotide sequence ID" value="XM_033810095.1"/>
</dbReference>
<dbReference type="SUPFAM" id="SSF55856">
    <property type="entry name" value="Cytochrome b5-like heme/steroid binding domain"/>
    <property type="match status" value="1"/>
</dbReference>
<dbReference type="InterPro" id="IPR036400">
    <property type="entry name" value="Cyt_B5-like_heme/steroid_sf"/>
</dbReference>
<dbReference type="EMBL" id="ML993652">
    <property type="protein sequence ID" value="KAF2158679.1"/>
    <property type="molecule type" value="Genomic_DNA"/>
</dbReference>
<protein>
    <recommendedName>
        <fullName evidence="4">Cytochrome b5 heme-binding domain-containing protein</fullName>
    </recommendedName>
</protein>
<dbReference type="Pfam" id="PF00173">
    <property type="entry name" value="Cyt-b5"/>
    <property type="match status" value="1"/>
</dbReference>